<name>A0ABU1A5X6_9FLAO</name>
<keyword evidence="2" id="KW-1185">Reference proteome</keyword>
<organism evidence="1 2">
    <name type="scientific">Mesonia profundi</name>
    <dbReference type="NCBI Taxonomy" id="3070998"/>
    <lineage>
        <taxon>Bacteria</taxon>
        <taxon>Pseudomonadati</taxon>
        <taxon>Bacteroidota</taxon>
        <taxon>Flavobacteriia</taxon>
        <taxon>Flavobacteriales</taxon>
        <taxon>Flavobacteriaceae</taxon>
        <taxon>Mesonia</taxon>
    </lineage>
</organism>
<dbReference type="Proteomes" id="UP001230915">
    <property type="component" value="Unassembled WGS sequence"/>
</dbReference>
<evidence type="ECO:0000313" key="1">
    <source>
        <dbReference type="EMBL" id="MDQ7918478.1"/>
    </source>
</evidence>
<protein>
    <submittedName>
        <fullName evidence="1">Uncharacterized protein</fullName>
    </submittedName>
</protein>
<proteinExistence type="predicted"/>
<evidence type="ECO:0000313" key="2">
    <source>
        <dbReference type="Proteomes" id="UP001230915"/>
    </source>
</evidence>
<comment type="caution">
    <text evidence="1">The sequence shown here is derived from an EMBL/GenBank/DDBJ whole genome shotgun (WGS) entry which is preliminary data.</text>
</comment>
<reference evidence="1 2" key="1">
    <citation type="submission" date="2023-08" db="EMBL/GenBank/DDBJ databases">
        <title>Mesonia sp. MT50, isolated from deep-sea sediment of the Mariana Trench.</title>
        <authorList>
            <person name="Fu H."/>
        </authorList>
    </citation>
    <scope>NUCLEOTIDE SEQUENCE [LARGE SCALE GENOMIC DNA]</scope>
    <source>
        <strain evidence="1 2">MT50</strain>
    </source>
</reference>
<accession>A0ABU1A5X6</accession>
<sequence>MKKNLEQINDQSLNRLIEFLNSGFEILMESDLVALLFHCYLLTEKELLNKIHIETRILNIERKRIDFAIGKVTNENKRPSIKPELVIECKIFSNGFTNSQLLKRFKYLKEDIEKVGLWTS</sequence>
<gene>
    <name evidence="1" type="ORF">RBU60_12945</name>
</gene>
<dbReference type="RefSeq" id="WP_308865473.1">
    <property type="nucleotide sequence ID" value="NZ_JAVHUL010000047.1"/>
</dbReference>
<dbReference type="EMBL" id="JAVHUL010000047">
    <property type="protein sequence ID" value="MDQ7918478.1"/>
    <property type="molecule type" value="Genomic_DNA"/>
</dbReference>